<sequence>MYALLSGLVKYMLQKDEYYVLILGLDNAGKTTLLERTKQLYNPGYAGIPMNKITTTVGLNVAKVDIADKNRIIFWDLGGQTSLQSLWNKYYEEAHGVVYVVDSSDPDRIRQSQEAFDQLVGDSNLENVPILVLANKQDRDGCLSVVQVKEVFNQSARRIGPRACKVEPVSAVTGEGIRPAMEWLAQTLVRNSKHRPPKRRDIS</sequence>
<dbReference type="GO" id="GO:0005525">
    <property type="term" value="F:GTP binding"/>
    <property type="evidence" value="ECO:0007669"/>
    <property type="project" value="UniProtKB-KW"/>
</dbReference>
<dbReference type="RefSeq" id="XP_004345056.1">
    <property type="nucleotide sequence ID" value="XM_004345006.2"/>
</dbReference>
<dbReference type="InterPro" id="IPR006689">
    <property type="entry name" value="Small_GTPase_ARF/SAR"/>
</dbReference>
<keyword evidence="5" id="KW-0460">Magnesium</keyword>
<feature type="binding site" evidence="4">
    <location>
        <begin position="24"/>
        <end position="31"/>
    </location>
    <ligand>
        <name>GTP</name>
        <dbReference type="ChEBI" id="CHEBI:37565"/>
    </ligand>
</feature>
<proteinExistence type="inferred from homology"/>
<dbReference type="PRINTS" id="PR00328">
    <property type="entry name" value="SAR1GTPBP"/>
</dbReference>
<evidence type="ECO:0000313" key="7">
    <source>
        <dbReference type="EMBL" id="KJE95914.1"/>
    </source>
</evidence>
<dbReference type="GO" id="GO:0005794">
    <property type="term" value="C:Golgi apparatus"/>
    <property type="evidence" value="ECO:0007669"/>
    <property type="project" value="TreeGrafter"/>
</dbReference>
<comment type="similarity">
    <text evidence="1 6">Belongs to the small GTPase superfamily. Arf family.</text>
</comment>
<evidence type="ECO:0000313" key="8">
    <source>
        <dbReference type="Proteomes" id="UP000008743"/>
    </source>
</evidence>
<dbReference type="NCBIfam" id="TIGR00231">
    <property type="entry name" value="small_GTP"/>
    <property type="match status" value="1"/>
</dbReference>
<dbReference type="PhylomeDB" id="A0A0D2X4E4"/>
<dbReference type="GO" id="GO:0003924">
    <property type="term" value="F:GTPase activity"/>
    <property type="evidence" value="ECO:0007669"/>
    <property type="project" value="InterPro"/>
</dbReference>
<dbReference type="GO" id="GO:0006886">
    <property type="term" value="P:intracellular protein transport"/>
    <property type="evidence" value="ECO:0007669"/>
    <property type="project" value="TreeGrafter"/>
</dbReference>
<evidence type="ECO:0000256" key="4">
    <source>
        <dbReference type="PIRSR" id="PIRSR606689-1"/>
    </source>
</evidence>
<dbReference type="GO" id="GO:0046872">
    <property type="term" value="F:metal ion binding"/>
    <property type="evidence" value="ECO:0007669"/>
    <property type="project" value="UniProtKB-KW"/>
</dbReference>
<dbReference type="PANTHER" id="PTHR45909">
    <property type="entry name" value="ADP-RIBOSYLATION FACTOR-RELATED PROTEIN 1"/>
    <property type="match status" value="1"/>
</dbReference>
<evidence type="ECO:0000256" key="3">
    <source>
        <dbReference type="ARBA" id="ARBA00023134"/>
    </source>
</evidence>
<reference evidence="8" key="1">
    <citation type="submission" date="2011-02" db="EMBL/GenBank/DDBJ databases">
        <title>The Genome Sequence of Capsaspora owczarzaki ATCC 30864.</title>
        <authorList>
            <person name="Russ C."/>
            <person name="Cuomo C."/>
            <person name="Burger G."/>
            <person name="Gray M.W."/>
            <person name="Holland P.W.H."/>
            <person name="King N."/>
            <person name="Lang F.B.F."/>
            <person name="Roger A.J."/>
            <person name="Ruiz-Trillo I."/>
            <person name="Young S.K."/>
            <person name="Zeng Q."/>
            <person name="Gargeya S."/>
            <person name="Alvarado L."/>
            <person name="Berlin A."/>
            <person name="Chapman S.B."/>
            <person name="Chen Z."/>
            <person name="Freedman E."/>
            <person name="Gellesch M."/>
            <person name="Goldberg J."/>
            <person name="Griggs A."/>
            <person name="Gujja S."/>
            <person name="Heilman E."/>
            <person name="Heiman D."/>
            <person name="Howarth C."/>
            <person name="Mehta T."/>
            <person name="Neiman D."/>
            <person name="Pearson M."/>
            <person name="Roberts A."/>
            <person name="Saif S."/>
            <person name="Shea T."/>
            <person name="Shenoy N."/>
            <person name="Sisk P."/>
            <person name="Stolte C."/>
            <person name="Sykes S."/>
            <person name="White J."/>
            <person name="Yandava C."/>
            <person name="Haas B."/>
            <person name="Nusbaum C."/>
            <person name="Birren B."/>
        </authorList>
    </citation>
    <scope>NUCLEOTIDE SEQUENCE</scope>
    <source>
        <strain evidence="8">ATCC 30864</strain>
    </source>
</reference>
<dbReference type="OMA" id="HGFYKYM"/>
<dbReference type="PANTHER" id="PTHR45909:SF1">
    <property type="entry name" value="ADP-RIBOSYLATION FACTOR-RELATED PROTEIN 1"/>
    <property type="match status" value="1"/>
</dbReference>
<dbReference type="FunFam" id="3.40.50.300:FF:001166">
    <property type="entry name" value="ADP-ribosylation factor D"/>
    <property type="match status" value="1"/>
</dbReference>
<dbReference type="GO" id="GO:0043001">
    <property type="term" value="P:Golgi to plasma membrane protein transport"/>
    <property type="evidence" value="ECO:0007669"/>
    <property type="project" value="TreeGrafter"/>
</dbReference>
<dbReference type="InterPro" id="IPR027417">
    <property type="entry name" value="P-loop_NTPase"/>
</dbReference>
<accession>A0A0D2X4E4</accession>
<dbReference type="SMART" id="SM00177">
    <property type="entry name" value="ARF"/>
    <property type="match status" value="1"/>
</dbReference>
<name>A0A0D2X4E4_CAPO3</name>
<dbReference type="CDD" id="cd04160">
    <property type="entry name" value="Arfrp1"/>
    <property type="match status" value="1"/>
</dbReference>
<organism evidence="7 8">
    <name type="scientific">Capsaspora owczarzaki (strain ATCC 30864)</name>
    <dbReference type="NCBI Taxonomy" id="595528"/>
    <lineage>
        <taxon>Eukaryota</taxon>
        <taxon>Filasterea</taxon>
        <taxon>Capsaspora</taxon>
    </lineage>
</organism>
<dbReference type="OrthoDB" id="414781at2759"/>
<evidence type="ECO:0000256" key="5">
    <source>
        <dbReference type="PIRSR" id="PIRSR606689-2"/>
    </source>
</evidence>
<dbReference type="eggNOG" id="KOG0076">
    <property type="taxonomic scope" value="Eukaryota"/>
</dbReference>
<keyword evidence="5" id="KW-0479">Metal-binding</keyword>
<evidence type="ECO:0000256" key="1">
    <source>
        <dbReference type="ARBA" id="ARBA00010290"/>
    </source>
</evidence>
<gene>
    <name evidence="7" type="ORF">CAOG_006307</name>
</gene>
<feature type="binding site" evidence="4">
    <location>
        <position position="79"/>
    </location>
    <ligand>
        <name>GTP</name>
        <dbReference type="ChEBI" id="CHEBI:37565"/>
    </ligand>
</feature>
<dbReference type="Gene3D" id="3.40.50.300">
    <property type="entry name" value="P-loop containing nucleotide triphosphate hydrolases"/>
    <property type="match status" value="1"/>
</dbReference>
<feature type="binding site" evidence="5">
    <location>
        <position position="56"/>
    </location>
    <ligand>
        <name>Mg(2+)</name>
        <dbReference type="ChEBI" id="CHEBI:18420"/>
    </ligand>
</feature>
<dbReference type="GO" id="GO:0034067">
    <property type="term" value="P:protein localization to Golgi apparatus"/>
    <property type="evidence" value="ECO:0007669"/>
    <property type="project" value="TreeGrafter"/>
</dbReference>
<dbReference type="PROSITE" id="PS51417">
    <property type="entry name" value="ARF"/>
    <property type="match status" value="1"/>
</dbReference>
<keyword evidence="3 4" id="KW-0342">GTP-binding</keyword>
<dbReference type="InParanoid" id="A0A0D2X4E4"/>
<dbReference type="InterPro" id="IPR024156">
    <property type="entry name" value="Small_GTPase_ARF"/>
</dbReference>
<dbReference type="AlphaFoldDB" id="A0A0D2X4E4"/>
<dbReference type="STRING" id="595528.A0A0D2X4E4"/>
<dbReference type="Pfam" id="PF00025">
    <property type="entry name" value="Arf"/>
    <property type="match status" value="1"/>
</dbReference>
<feature type="binding site" evidence="5">
    <location>
        <position position="31"/>
    </location>
    <ligand>
        <name>Mg(2+)</name>
        <dbReference type="ChEBI" id="CHEBI:18420"/>
    </ligand>
</feature>
<dbReference type="EMBL" id="KE346370">
    <property type="protein sequence ID" value="KJE95914.1"/>
    <property type="molecule type" value="Genomic_DNA"/>
</dbReference>
<dbReference type="InterPro" id="IPR005225">
    <property type="entry name" value="Small_GTP-bd"/>
</dbReference>
<keyword evidence="2 4" id="KW-0547">Nucleotide-binding</keyword>
<dbReference type="SUPFAM" id="SSF52540">
    <property type="entry name" value="P-loop containing nucleoside triphosphate hydrolases"/>
    <property type="match status" value="1"/>
</dbReference>
<dbReference type="Proteomes" id="UP000008743">
    <property type="component" value="Unassembled WGS sequence"/>
</dbReference>
<evidence type="ECO:0000256" key="2">
    <source>
        <dbReference type="ARBA" id="ARBA00022741"/>
    </source>
</evidence>
<dbReference type="SMART" id="SM00178">
    <property type="entry name" value="SAR"/>
    <property type="match status" value="1"/>
</dbReference>
<evidence type="ECO:0000256" key="6">
    <source>
        <dbReference type="RuleBase" id="RU003925"/>
    </source>
</evidence>
<keyword evidence="8" id="KW-1185">Reference proteome</keyword>
<protein>
    <submittedName>
        <fullName evidence="7">GTPase</fullName>
    </submittedName>
</protein>
<feature type="binding site" evidence="4">
    <location>
        <begin position="135"/>
        <end position="138"/>
    </location>
    <ligand>
        <name>GTP</name>
        <dbReference type="ChEBI" id="CHEBI:37565"/>
    </ligand>
</feature>